<keyword evidence="1" id="KW-0472">Membrane</keyword>
<sequence length="227" mass="25804">MEPNKFEKQFRTQLNAREIQPSANAWDKLDAMLSATEKPKTKFPWLYVAAGFTALLLIGTAYYDLQKNPIENQENGVVIKHPVAPKTGSVVVDYVDLIKGEKESKKNVVQQSVLKNNPSYKLKQETIAVKNNLNQVDDVVVINQEARQESISTQTNAVTVEELLARVDKSARMRNNHDSELKVHVDPNQLLQQIETDLEPTFRQKVFSKVAENYSKVKEAIVNRNKE</sequence>
<organism evidence="2 3">
    <name type="scientific">Flavobacterium flavipallidum</name>
    <dbReference type="NCBI Taxonomy" id="3139140"/>
    <lineage>
        <taxon>Bacteria</taxon>
        <taxon>Pseudomonadati</taxon>
        <taxon>Bacteroidota</taxon>
        <taxon>Flavobacteriia</taxon>
        <taxon>Flavobacteriales</taxon>
        <taxon>Flavobacteriaceae</taxon>
        <taxon>Flavobacterium</taxon>
    </lineage>
</organism>
<keyword evidence="1" id="KW-0812">Transmembrane</keyword>
<protein>
    <recommendedName>
        <fullName evidence="4">Anti-sigma factor</fullName>
    </recommendedName>
</protein>
<keyword evidence="1" id="KW-1133">Transmembrane helix</keyword>
<evidence type="ECO:0008006" key="4">
    <source>
        <dbReference type="Google" id="ProtNLM"/>
    </source>
</evidence>
<feature type="transmembrane region" description="Helical" evidence="1">
    <location>
        <begin position="45"/>
        <end position="63"/>
    </location>
</feature>
<evidence type="ECO:0000313" key="2">
    <source>
        <dbReference type="EMBL" id="MEL1242190.1"/>
    </source>
</evidence>
<dbReference type="Proteomes" id="UP001398556">
    <property type="component" value="Unassembled WGS sequence"/>
</dbReference>
<reference evidence="2 3" key="1">
    <citation type="submission" date="2024-04" db="EMBL/GenBank/DDBJ databases">
        <title>Flavobacterium sp. DGU99 16S ribosomal RNA gene Genome sequencing and assembly.</title>
        <authorList>
            <person name="Park S."/>
        </authorList>
    </citation>
    <scope>NUCLEOTIDE SEQUENCE [LARGE SCALE GENOMIC DNA]</scope>
    <source>
        <strain evidence="2 3">DGU99</strain>
    </source>
</reference>
<comment type="caution">
    <text evidence="2">The sequence shown here is derived from an EMBL/GenBank/DDBJ whole genome shotgun (WGS) entry which is preliminary data.</text>
</comment>
<dbReference type="EMBL" id="JBBYHU010000035">
    <property type="protein sequence ID" value="MEL1242190.1"/>
    <property type="molecule type" value="Genomic_DNA"/>
</dbReference>
<evidence type="ECO:0000256" key="1">
    <source>
        <dbReference type="SAM" id="Phobius"/>
    </source>
</evidence>
<proteinExistence type="predicted"/>
<gene>
    <name evidence="2" type="ORF">AAEO59_14120</name>
</gene>
<accession>A0ABU9HPW6</accession>
<evidence type="ECO:0000313" key="3">
    <source>
        <dbReference type="Proteomes" id="UP001398556"/>
    </source>
</evidence>
<keyword evidence="3" id="KW-1185">Reference proteome</keyword>
<dbReference type="RefSeq" id="WP_341701391.1">
    <property type="nucleotide sequence ID" value="NZ_JBBYHU010000035.1"/>
</dbReference>
<name>A0ABU9HPW6_9FLAO</name>